<dbReference type="EMBL" id="BK016112">
    <property type="protein sequence ID" value="DAF95964.1"/>
    <property type="molecule type" value="Genomic_DNA"/>
</dbReference>
<organism evidence="1">
    <name type="scientific">Myoviridae sp. ctwVB15</name>
    <dbReference type="NCBI Taxonomy" id="2825208"/>
    <lineage>
        <taxon>Viruses</taxon>
        <taxon>Duplodnaviria</taxon>
        <taxon>Heunggongvirae</taxon>
        <taxon>Uroviricota</taxon>
        <taxon>Caudoviricetes</taxon>
    </lineage>
</organism>
<reference evidence="1" key="1">
    <citation type="journal article" date="2021" name="Proc. Natl. Acad. Sci. U.S.A.">
        <title>A Catalog of Tens of Thousands of Viruses from Human Metagenomes Reveals Hidden Associations with Chronic Diseases.</title>
        <authorList>
            <person name="Tisza M.J."/>
            <person name="Buck C.B."/>
        </authorList>
    </citation>
    <scope>NUCLEOTIDE SEQUENCE</scope>
    <source>
        <strain evidence="1">CtwVB15</strain>
    </source>
</reference>
<accession>A0A8S5UNG3</accession>
<protein>
    <submittedName>
        <fullName evidence="1">Uncharacterized protein</fullName>
    </submittedName>
</protein>
<name>A0A8S5UNG3_9CAUD</name>
<proteinExistence type="predicted"/>
<sequence>MKERMLKIKIADLPTTGNLCGLIRQLAGVSGQKYRDAHRCRANAAEGDNVDLNPANRHIDEQRAAVEAFRAKYGQMTVGEYLALKN</sequence>
<evidence type="ECO:0000313" key="1">
    <source>
        <dbReference type="EMBL" id="DAF95964.1"/>
    </source>
</evidence>